<keyword evidence="6" id="KW-1185">Reference proteome</keyword>
<name>A0A0V0QZD2_PSEPJ</name>
<protein>
    <recommendedName>
        <fullName evidence="2">Ubiquitin-fold modifier-conjugating enzyme 1</fullName>
    </recommendedName>
</protein>
<dbReference type="PANTHER" id="PTHR12921">
    <property type="entry name" value="UBIQUITIN-FOLD MODIFIER-CONJUGATING ENZYME 1"/>
    <property type="match status" value="1"/>
</dbReference>
<dbReference type="CDD" id="cd11686">
    <property type="entry name" value="UBCc_UFC1"/>
    <property type="match status" value="1"/>
</dbReference>
<accession>A0A0V0QZD2</accession>
<dbReference type="GO" id="GO:0005737">
    <property type="term" value="C:cytoplasm"/>
    <property type="evidence" value="ECO:0007669"/>
    <property type="project" value="TreeGrafter"/>
</dbReference>
<sequence>MESVKTVVQQIPLMKVNAGPRDEKWIDRLKEELMTLIQYVELNKKQDNDWFKIECDKEGIKWTGTCWYIHNLVRYEFKLQFEIPATYPLTPMELELPELDGKTSKMYRGGKICQDIHFAPIWKNNAPKFGIAHALALGLGPWLAAEIPTLVEQGIITKQ</sequence>
<dbReference type="EMBL" id="LDAU01000082">
    <property type="protein sequence ID" value="KRX07553.1"/>
    <property type="molecule type" value="Genomic_DNA"/>
</dbReference>
<dbReference type="Pfam" id="PF08694">
    <property type="entry name" value="UFC1"/>
    <property type="match status" value="1"/>
</dbReference>
<dbReference type="PIRSF" id="PIRSF008716">
    <property type="entry name" value="DUF1782"/>
    <property type="match status" value="1"/>
</dbReference>
<dbReference type="Proteomes" id="UP000054937">
    <property type="component" value="Unassembled WGS sequence"/>
</dbReference>
<dbReference type="InParanoid" id="A0A0V0QZD2"/>
<evidence type="ECO:0000313" key="5">
    <source>
        <dbReference type="EMBL" id="KRX07553.1"/>
    </source>
</evidence>
<dbReference type="GO" id="GO:0061657">
    <property type="term" value="F:UFM1 conjugating enzyme activity"/>
    <property type="evidence" value="ECO:0007669"/>
    <property type="project" value="InterPro"/>
</dbReference>
<dbReference type="OrthoDB" id="10256182at2759"/>
<keyword evidence="3" id="KW-0833">Ubl conjugation pathway</keyword>
<organism evidence="5 6">
    <name type="scientific">Pseudocohnilembus persalinus</name>
    <name type="common">Ciliate</name>
    <dbReference type="NCBI Taxonomy" id="266149"/>
    <lineage>
        <taxon>Eukaryota</taxon>
        <taxon>Sar</taxon>
        <taxon>Alveolata</taxon>
        <taxon>Ciliophora</taxon>
        <taxon>Intramacronucleata</taxon>
        <taxon>Oligohymenophorea</taxon>
        <taxon>Scuticociliatia</taxon>
        <taxon>Philasterida</taxon>
        <taxon>Pseudocohnilembidae</taxon>
        <taxon>Pseudocohnilembus</taxon>
    </lineage>
</organism>
<evidence type="ECO:0000256" key="4">
    <source>
        <dbReference type="PIRSR" id="PIRSR008716-1"/>
    </source>
</evidence>
<evidence type="ECO:0000256" key="1">
    <source>
        <dbReference type="ARBA" id="ARBA00008451"/>
    </source>
</evidence>
<dbReference type="InterPro" id="IPR016135">
    <property type="entry name" value="UBQ-conjugating_enzyme/RWD"/>
</dbReference>
<reference evidence="5 6" key="1">
    <citation type="journal article" date="2015" name="Sci. Rep.">
        <title>Genome of the facultative scuticociliatosis pathogen Pseudocohnilembus persalinus provides insight into its virulence through horizontal gene transfer.</title>
        <authorList>
            <person name="Xiong J."/>
            <person name="Wang G."/>
            <person name="Cheng J."/>
            <person name="Tian M."/>
            <person name="Pan X."/>
            <person name="Warren A."/>
            <person name="Jiang C."/>
            <person name="Yuan D."/>
            <person name="Miao W."/>
        </authorList>
    </citation>
    <scope>NUCLEOTIDE SEQUENCE [LARGE SCALE GENOMIC DNA]</scope>
    <source>
        <strain evidence="5">36N120E</strain>
    </source>
</reference>
<proteinExistence type="inferred from homology"/>
<comment type="caution">
    <text evidence="5">The sequence shown here is derived from an EMBL/GenBank/DDBJ whole genome shotgun (WGS) entry which is preliminary data.</text>
</comment>
<dbReference type="PANTHER" id="PTHR12921:SF0">
    <property type="entry name" value="UBIQUITIN-FOLD MODIFIER-CONJUGATING ENZYME 1"/>
    <property type="match status" value="1"/>
</dbReference>
<evidence type="ECO:0000256" key="2">
    <source>
        <dbReference type="ARBA" id="ARBA00013306"/>
    </source>
</evidence>
<dbReference type="GO" id="GO:1990592">
    <property type="term" value="P:protein K69-linked ufmylation"/>
    <property type="evidence" value="ECO:0007669"/>
    <property type="project" value="TreeGrafter"/>
</dbReference>
<comment type="similarity">
    <text evidence="1">Belongs to the ubiquitin-conjugating enzyme family. UFC1 subfamily.</text>
</comment>
<dbReference type="Gene3D" id="3.10.110.10">
    <property type="entry name" value="Ubiquitin Conjugating Enzyme"/>
    <property type="match status" value="1"/>
</dbReference>
<evidence type="ECO:0000256" key="3">
    <source>
        <dbReference type="ARBA" id="ARBA00022786"/>
    </source>
</evidence>
<dbReference type="InterPro" id="IPR014806">
    <property type="entry name" value="Ufc1"/>
</dbReference>
<evidence type="ECO:0000313" key="6">
    <source>
        <dbReference type="Proteomes" id="UP000054937"/>
    </source>
</evidence>
<dbReference type="AlphaFoldDB" id="A0A0V0QZD2"/>
<feature type="active site" description="Glycyl thioester intermediate" evidence="4">
    <location>
        <position position="113"/>
    </location>
</feature>
<dbReference type="SUPFAM" id="SSF54495">
    <property type="entry name" value="UBC-like"/>
    <property type="match status" value="1"/>
</dbReference>
<gene>
    <name evidence="5" type="ORF">PPERSA_11102</name>
</gene>
<dbReference type="OMA" id="LWQKNVP"/>